<dbReference type="Pfam" id="PF13469">
    <property type="entry name" value="Sulfotransfer_3"/>
    <property type="match status" value="1"/>
</dbReference>
<reference evidence="1 2" key="1">
    <citation type="submission" date="2017-02" db="EMBL/GenBank/DDBJ databases">
        <title>The new phylogeny of genus Mycobacterium.</title>
        <authorList>
            <person name="Tortoli E."/>
            <person name="Trovato A."/>
            <person name="Cirillo D.M."/>
        </authorList>
    </citation>
    <scope>NUCLEOTIDE SEQUENCE [LARGE SCALE GENOMIC DNA]</scope>
    <source>
        <strain evidence="1 2">DSM 45093</strain>
    </source>
</reference>
<sequence length="253" mass="28999">MFIVGSPRSGTSALVRVLAAIGYHGFGEGHFLPLLTHIDLSVDNHFRRFPITGTNVMLGNIDKRDLKRRIFEVFRTMVNDLNPDEPWFDKTHHPPMIAAIPIIRELWPGSVFVFAKRRGIENVISRSKKFPEHPFEYSCSNWAETMAAWRTVRQQLPPGCFIEVEQRDMIQLPERTARSLCTFLQVDESAFQAAYIAMSTQRPEESAEGSAYKISSLAESGWTVEQTETFLKHCETEMKQFGYTMDERYSATL</sequence>
<protein>
    <recommendedName>
        <fullName evidence="3">Sulfotransferase</fullName>
    </recommendedName>
</protein>
<accession>A0A1X0DWX7</accession>
<gene>
    <name evidence="1" type="ORF">BST28_20610</name>
</gene>
<comment type="caution">
    <text evidence="1">The sequence shown here is derived from an EMBL/GenBank/DDBJ whole genome shotgun (WGS) entry which is preliminary data.</text>
</comment>
<evidence type="ECO:0000313" key="2">
    <source>
        <dbReference type="Proteomes" id="UP000192713"/>
    </source>
</evidence>
<evidence type="ECO:0000313" key="1">
    <source>
        <dbReference type="EMBL" id="ORA76729.1"/>
    </source>
</evidence>
<evidence type="ECO:0008006" key="3">
    <source>
        <dbReference type="Google" id="ProtNLM"/>
    </source>
</evidence>
<dbReference type="SUPFAM" id="SSF52540">
    <property type="entry name" value="P-loop containing nucleoside triphosphate hydrolases"/>
    <property type="match status" value="1"/>
</dbReference>
<dbReference type="Proteomes" id="UP000192713">
    <property type="component" value="Unassembled WGS sequence"/>
</dbReference>
<dbReference type="EMBL" id="MVHU01000045">
    <property type="protein sequence ID" value="ORA76729.1"/>
    <property type="molecule type" value="Genomic_DNA"/>
</dbReference>
<dbReference type="Gene3D" id="3.40.50.300">
    <property type="entry name" value="P-loop containing nucleotide triphosphate hydrolases"/>
    <property type="match status" value="1"/>
</dbReference>
<proteinExistence type="predicted"/>
<organism evidence="1 2">
    <name type="scientific">Mycolicibacter kumamotonensis</name>
    <dbReference type="NCBI Taxonomy" id="354243"/>
    <lineage>
        <taxon>Bacteria</taxon>
        <taxon>Bacillati</taxon>
        <taxon>Actinomycetota</taxon>
        <taxon>Actinomycetes</taxon>
        <taxon>Mycobacteriales</taxon>
        <taxon>Mycobacteriaceae</taxon>
        <taxon>Mycolicibacter</taxon>
    </lineage>
</organism>
<name>A0A1X0DWX7_9MYCO</name>
<dbReference type="AlphaFoldDB" id="A0A1X0DWX7"/>
<dbReference type="InterPro" id="IPR027417">
    <property type="entry name" value="P-loop_NTPase"/>
</dbReference>